<evidence type="ECO:0000256" key="1">
    <source>
        <dbReference type="SAM" id="Phobius"/>
    </source>
</evidence>
<organism evidence="2 3">
    <name type="scientific">Thiothrix winogradskyi</name>
    <dbReference type="NCBI Taxonomy" id="96472"/>
    <lineage>
        <taxon>Bacteria</taxon>
        <taxon>Pseudomonadati</taxon>
        <taxon>Pseudomonadota</taxon>
        <taxon>Gammaproteobacteria</taxon>
        <taxon>Thiotrichales</taxon>
        <taxon>Thiotrichaceae</taxon>
        <taxon>Thiothrix</taxon>
    </lineage>
</organism>
<feature type="transmembrane region" description="Helical" evidence="1">
    <location>
        <begin position="51"/>
        <end position="70"/>
    </location>
</feature>
<dbReference type="RefSeq" id="WP_236501613.1">
    <property type="nucleotide sequence ID" value="NZ_CP091244.1"/>
</dbReference>
<evidence type="ECO:0000313" key="2">
    <source>
        <dbReference type="EMBL" id="UJS26247.1"/>
    </source>
</evidence>
<protein>
    <submittedName>
        <fullName evidence="2">Uncharacterized protein</fullName>
    </submittedName>
</protein>
<keyword evidence="1" id="KW-1133">Transmembrane helix</keyword>
<name>A0ABY3T4Q3_9GAMM</name>
<keyword evidence="3" id="KW-1185">Reference proteome</keyword>
<keyword evidence="1" id="KW-0812">Transmembrane</keyword>
<gene>
    <name evidence="2" type="ORF">L2Y54_09470</name>
</gene>
<keyword evidence="1" id="KW-0472">Membrane</keyword>
<dbReference type="EMBL" id="CP091244">
    <property type="protein sequence ID" value="UJS26247.1"/>
    <property type="molecule type" value="Genomic_DNA"/>
</dbReference>
<proteinExistence type="predicted"/>
<accession>A0ABY3T4Q3</accession>
<feature type="transmembrane region" description="Helical" evidence="1">
    <location>
        <begin position="21"/>
        <end position="39"/>
    </location>
</feature>
<reference evidence="2" key="1">
    <citation type="journal article" date="2022" name="Microorganisms">
        <title>Two New Species of Filamentous Sulfur Bacteria of the Genus Thiothrix, Thiothrix winogradskyi sp. nov. and 'Candidatus Thiothrix sulfatifontis' sp. nov.</title>
        <authorList>
            <person name="Ravin N.V."/>
            <person name="Rossetti S."/>
            <person name="Beletsky A.V."/>
            <person name="Kadnikov V.V."/>
            <person name="Rudenko T.S."/>
            <person name="Smolyakov D.D."/>
            <person name="Moskvitina M.I."/>
            <person name="Gureeva M.V."/>
            <person name="Mardanov A.V."/>
            <person name="Grabovich M.Y."/>
        </authorList>
    </citation>
    <scope>NUCLEOTIDE SEQUENCE</scope>
    <source>
        <strain evidence="2">CT3</strain>
    </source>
</reference>
<feature type="transmembrane region" description="Helical" evidence="1">
    <location>
        <begin position="82"/>
        <end position="100"/>
    </location>
</feature>
<evidence type="ECO:0000313" key="3">
    <source>
        <dbReference type="Proteomes" id="UP001054801"/>
    </source>
</evidence>
<sequence length="652" mass="71932">MTIQEKTPRQILLEDLSHHQLLMKLATISAFGFSAWYWTSLPTHGFTRFDIPAIFAAVLGLFFVATYEFTKLMAAKKGHSNKFFMTFVAFSIITGVGTHMHSEQGATEEKMANSSLFNTSLENIKQADAQAREFAYAAAFDVAALEKERDAKVNALLQSPAMKADGQPSGSTVAAVISKGWKSYSHYKTQVEELKASYNEKINAKNKYDAATKSRSSGESNAKNTDGTETAEASWIIQIIGQILGLFGVTEKINVWSGFVIYLLATIVLEMTIRFNGKEILSIREQLDATSNHSIKPSPVAEQQYDESIGLPVDYAVKAEREAEHAAKQQAEKQQEQAPALPFMSHNEIGRHCYKVITSMVNSGALPLTQNHIKSAAKVELSRLSKTHQLEYSDYEKYGAWIYNELKKERDEMQALAQQAKQSAPALHTSAPVMSAVVTDAPPAPQPDPTPVTRPIGFVQTDNKQAPVAQLPADQHKDGTGIHSPALGKAEAIYPLPLPEPTRVDNRVEAVQPPPSDPVANHVDMVQHGHDNHVDMVQHGQTNMVPNTVQHGEQKPNNDQSDMENRALEIIWKGIDQGIVQRISVTDNGQCAVALKGHSIGKSNPQRRTILAFVFDALAREQVLTKNPEYTDSSCGKPEWLINPSRRIKYAA</sequence>
<dbReference type="Proteomes" id="UP001054801">
    <property type="component" value="Chromosome"/>
</dbReference>